<dbReference type="GeneID" id="33558609"/>
<gene>
    <name evidence="3" type="ORF">BD324DRAFT_635335</name>
</gene>
<dbReference type="InterPro" id="IPR049174">
    <property type="entry name" value="Beta-AFase-like"/>
</dbReference>
<comment type="caution">
    <text evidence="3">The sequence shown here is derived from an EMBL/GenBank/DDBJ whole genome shotgun (WGS) entry which is preliminary data.</text>
</comment>
<dbReference type="InterPro" id="IPR012878">
    <property type="entry name" value="Beta-AFase-like_GH127_cat"/>
</dbReference>
<dbReference type="SUPFAM" id="SSF48208">
    <property type="entry name" value="Six-hairpin glycosidases"/>
    <property type="match status" value="1"/>
</dbReference>
<dbReference type="STRING" id="4999.A0A1Y1UA03"/>
<evidence type="ECO:0000313" key="3">
    <source>
        <dbReference type="EMBL" id="ORX34842.1"/>
    </source>
</evidence>
<protein>
    <recommendedName>
        <fullName evidence="5">Six-hairpin glycosidase-like protein</fullName>
    </recommendedName>
</protein>
<proteinExistence type="predicted"/>
<dbReference type="InterPro" id="IPR049049">
    <property type="entry name" value="Beta-AFase-like_GH127_C"/>
</dbReference>
<dbReference type="Pfam" id="PF20737">
    <property type="entry name" value="Glyco_hydro127C"/>
    <property type="match status" value="1"/>
</dbReference>
<dbReference type="Proteomes" id="UP000193218">
    <property type="component" value="Unassembled WGS sequence"/>
</dbReference>
<reference evidence="3 4" key="1">
    <citation type="submission" date="2017-03" db="EMBL/GenBank/DDBJ databases">
        <title>Widespread Adenine N6-methylation of Active Genes in Fungi.</title>
        <authorList>
            <consortium name="DOE Joint Genome Institute"/>
            <person name="Mondo S.J."/>
            <person name="Dannebaum R.O."/>
            <person name="Kuo R.C."/>
            <person name="Louie K.B."/>
            <person name="Bewick A.J."/>
            <person name="Labutti K."/>
            <person name="Haridas S."/>
            <person name="Kuo A."/>
            <person name="Salamov A."/>
            <person name="Ahrendt S.R."/>
            <person name="Lau R."/>
            <person name="Bowen B.P."/>
            <person name="Lipzen A."/>
            <person name="Sullivan W."/>
            <person name="Andreopoulos W.B."/>
            <person name="Clum A."/>
            <person name="Lindquist E."/>
            <person name="Daum C."/>
            <person name="Northen T.R."/>
            <person name="Ramamoorthy G."/>
            <person name="Schmitz R.J."/>
            <person name="Gryganskyi A."/>
            <person name="Culley D."/>
            <person name="Magnuson J."/>
            <person name="James T.Y."/>
            <person name="O'Malley M.A."/>
            <person name="Stajich J.E."/>
            <person name="Spatafora J.W."/>
            <person name="Visel A."/>
            <person name="Grigoriev I.V."/>
        </authorList>
    </citation>
    <scope>NUCLEOTIDE SEQUENCE [LARGE SCALE GENOMIC DNA]</scope>
    <source>
        <strain evidence="3 4">NRRL Y-17943</strain>
    </source>
</reference>
<name>A0A1Y1UA03_9TREE</name>
<organism evidence="3 4">
    <name type="scientific">Kockovaella imperatae</name>
    <dbReference type="NCBI Taxonomy" id="4999"/>
    <lineage>
        <taxon>Eukaryota</taxon>
        <taxon>Fungi</taxon>
        <taxon>Dikarya</taxon>
        <taxon>Basidiomycota</taxon>
        <taxon>Agaricomycotina</taxon>
        <taxon>Tremellomycetes</taxon>
        <taxon>Tremellales</taxon>
        <taxon>Cuniculitremaceae</taxon>
        <taxon>Kockovaella</taxon>
    </lineage>
</organism>
<sequence length="688" mass="76981">MRQYAHTQTHAMHVDRPLPQNTYQESVIDPESFFGKLRAIYSNKVIKTQLEQLRKSGALRAFDLKWQPVYEVRRLHGAMASMDGLPPTFAWDSDIGKWIESTCYFLNSPDGAKSVHARELRSEMDKVIGLIEKAQQPDGYLNIYFTVVDPAGKFKNLRDLHELYNCGHLLEGAIAHYEYTGSRQFLDVMIRYIALLIKTFGPHPGQLHGYPGHPELEFAVLRLYAITHDHRHLAFAQYLLSERGVKRADQGDESYFVWEAKERRHDPIYPGHSNDLDDLDYYSAHLPLHAQNDILGHSVRTFYLLAAAADLGGAFKDDARRLWDDCVDYKMYVTGGVGTEPSIEGFSKIKHWLPQSTAEGGCYAETCAAIACMMTSERLLSHRLDGKVRGVLERCLYNAVLGGGSLNGQQFSYANKHATSGDQTAFRSDWFQTCCCPPNLSRTLGLLGGYTWTAKIDALDRTIDLAIHLFVSAKRTIKLPDGGYATIRMQSGMPWVGSTDIQIQAPEGWSWNLRVPKPEYAAKYKVSSSTSPAESGYVSVDVSHVSAFTINFDLPVRLLASHPASGQDTLTVSRGPIIYTAESVDNEAIDKAHKHFEGVGIKSSTEFAESKLDVEGIHVISLSTNSSSVYTLDEMTNALAYRVVDGKSPTRHWTRLDQKLVFVPWFARANRGGSGHLRTSFLRADEAK</sequence>
<accession>A0A1Y1UA03</accession>
<dbReference type="EMBL" id="NBSH01000013">
    <property type="protein sequence ID" value="ORX34842.1"/>
    <property type="molecule type" value="Genomic_DNA"/>
</dbReference>
<dbReference type="OrthoDB" id="654211at2759"/>
<keyword evidence="4" id="KW-1185">Reference proteome</keyword>
<evidence type="ECO:0000259" key="1">
    <source>
        <dbReference type="Pfam" id="PF07944"/>
    </source>
</evidence>
<dbReference type="PANTHER" id="PTHR43465:SF2">
    <property type="entry name" value="DUF1680 DOMAIN PROTEIN (AFU_ORTHOLOGUE AFUA_1G08910)"/>
    <property type="match status" value="1"/>
</dbReference>
<dbReference type="Pfam" id="PF07944">
    <property type="entry name" value="Beta-AFase-like_GH127_cat"/>
    <property type="match status" value="1"/>
</dbReference>
<evidence type="ECO:0000313" key="4">
    <source>
        <dbReference type="Proteomes" id="UP000193218"/>
    </source>
</evidence>
<feature type="domain" description="Non-reducing end beta-L-arabinofuranosidase-like GH127 C-terminal" evidence="2">
    <location>
        <begin position="557"/>
        <end position="673"/>
    </location>
</feature>
<evidence type="ECO:0008006" key="5">
    <source>
        <dbReference type="Google" id="ProtNLM"/>
    </source>
</evidence>
<dbReference type="InterPro" id="IPR008928">
    <property type="entry name" value="6-hairpin_glycosidase_sf"/>
</dbReference>
<evidence type="ECO:0000259" key="2">
    <source>
        <dbReference type="Pfam" id="PF20737"/>
    </source>
</evidence>
<dbReference type="GO" id="GO:0005975">
    <property type="term" value="P:carbohydrate metabolic process"/>
    <property type="evidence" value="ECO:0007669"/>
    <property type="project" value="InterPro"/>
</dbReference>
<feature type="domain" description="Non-reducing end beta-L-arabinofuranosidase-like GH127 catalytic" evidence="1">
    <location>
        <begin position="32"/>
        <end position="444"/>
    </location>
</feature>
<dbReference type="PANTHER" id="PTHR43465">
    <property type="entry name" value="DUF1680 DOMAIN PROTEIN (AFU_ORTHOLOGUE AFUA_1G08910)"/>
    <property type="match status" value="1"/>
</dbReference>
<dbReference type="InParanoid" id="A0A1Y1UA03"/>
<dbReference type="RefSeq" id="XP_021869084.1">
    <property type="nucleotide sequence ID" value="XM_022016800.1"/>
</dbReference>
<dbReference type="AlphaFoldDB" id="A0A1Y1UA03"/>